<sequence length="346" mass="38559">MLRAGYKWKDEYEGDVEYDSDGLPLMGRDLEIDDDDSDTDSDSGPSLQLAVGDDDANLHSINANILKCVRSTLRSATSGYINNKLLIYDTRLAPIHQTIQLLNHHGTGNIKAHGPKGITLPYELCAMVIEQIIYEIPKDYHNARTPPAFAICKSRRHRGYQNPQDPPLRPLGVRSPPGWEPGVKDIKGGGKRLLAGSLPNSWGAELFQQFIDKVTPQEAARINSPHDEKRLEWIRKHKRIYLCKTGREEYVNFYYKPWGGSIADERGGGMRFFVAVVKEKGEGGGGGGGVWEKGEPEGLRRRVLYCNVRVADVVSRIDGGFVTCVGVTQRRRRRRGGFVSVSVMPG</sequence>
<organism evidence="2 3">
    <name type="scientific">Immersiella caudata</name>
    <dbReference type="NCBI Taxonomy" id="314043"/>
    <lineage>
        <taxon>Eukaryota</taxon>
        <taxon>Fungi</taxon>
        <taxon>Dikarya</taxon>
        <taxon>Ascomycota</taxon>
        <taxon>Pezizomycotina</taxon>
        <taxon>Sordariomycetes</taxon>
        <taxon>Sordariomycetidae</taxon>
        <taxon>Sordariales</taxon>
        <taxon>Lasiosphaeriaceae</taxon>
        <taxon>Immersiella</taxon>
    </lineage>
</organism>
<keyword evidence="3" id="KW-1185">Reference proteome</keyword>
<evidence type="ECO:0000313" key="2">
    <source>
        <dbReference type="EMBL" id="KAK0622809.1"/>
    </source>
</evidence>
<feature type="region of interest" description="Disordered" evidence="1">
    <location>
        <begin position="158"/>
        <end position="181"/>
    </location>
</feature>
<feature type="region of interest" description="Disordered" evidence="1">
    <location>
        <begin position="17"/>
        <end position="45"/>
    </location>
</feature>
<dbReference type="Proteomes" id="UP001175000">
    <property type="component" value="Unassembled WGS sequence"/>
</dbReference>
<dbReference type="AlphaFoldDB" id="A0AA39WWA4"/>
<reference evidence="2" key="1">
    <citation type="submission" date="2023-06" db="EMBL/GenBank/DDBJ databases">
        <title>Genome-scale phylogeny and comparative genomics of the fungal order Sordariales.</title>
        <authorList>
            <consortium name="Lawrence Berkeley National Laboratory"/>
            <person name="Hensen N."/>
            <person name="Bonometti L."/>
            <person name="Westerberg I."/>
            <person name="Brannstrom I.O."/>
            <person name="Guillou S."/>
            <person name="Cros-Aarteil S."/>
            <person name="Calhoun S."/>
            <person name="Haridas S."/>
            <person name="Kuo A."/>
            <person name="Mondo S."/>
            <person name="Pangilinan J."/>
            <person name="Riley R."/>
            <person name="Labutti K."/>
            <person name="Andreopoulos B."/>
            <person name="Lipzen A."/>
            <person name="Chen C."/>
            <person name="Yanf M."/>
            <person name="Daum C."/>
            <person name="Ng V."/>
            <person name="Clum A."/>
            <person name="Steindorff A."/>
            <person name="Ohm R."/>
            <person name="Martin F."/>
            <person name="Silar P."/>
            <person name="Natvig D."/>
            <person name="Lalanne C."/>
            <person name="Gautier V."/>
            <person name="Ament-Velasquez S.L."/>
            <person name="Kruys A."/>
            <person name="Hutchinson M.I."/>
            <person name="Powell A.J."/>
            <person name="Barry K."/>
            <person name="Miller A.N."/>
            <person name="Grigoriev I.V."/>
            <person name="Debuchy R."/>
            <person name="Gladieux P."/>
            <person name="Thoren M.H."/>
            <person name="Johannesson H."/>
        </authorList>
    </citation>
    <scope>NUCLEOTIDE SEQUENCE</scope>
    <source>
        <strain evidence="2">CBS 606.72</strain>
    </source>
</reference>
<evidence type="ECO:0000313" key="3">
    <source>
        <dbReference type="Proteomes" id="UP001175000"/>
    </source>
</evidence>
<protein>
    <submittedName>
        <fullName evidence="2">Uncharacterized protein</fullName>
    </submittedName>
</protein>
<feature type="compositionally biased region" description="Acidic residues" evidence="1">
    <location>
        <begin position="31"/>
        <end position="41"/>
    </location>
</feature>
<proteinExistence type="predicted"/>
<accession>A0AA39WWA4</accession>
<evidence type="ECO:0000256" key="1">
    <source>
        <dbReference type="SAM" id="MobiDB-lite"/>
    </source>
</evidence>
<comment type="caution">
    <text evidence="2">The sequence shown here is derived from an EMBL/GenBank/DDBJ whole genome shotgun (WGS) entry which is preliminary data.</text>
</comment>
<gene>
    <name evidence="2" type="ORF">B0T14DRAFT_564228</name>
</gene>
<name>A0AA39WWA4_9PEZI</name>
<dbReference type="EMBL" id="JAULSU010000003">
    <property type="protein sequence ID" value="KAK0622809.1"/>
    <property type="molecule type" value="Genomic_DNA"/>
</dbReference>